<dbReference type="OrthoDB" id="1804088at2"/>
<dbReference type="InterPro" id="IPR009279">
    <property type="entry name" value="Portal_Mu"/>
</dbReference>
<dbReference type="Pfam" id="PF06074">
    <property type="entry name" value="Portal_Mu"/>
    <property type="match status" value="1"/>
</dbReference>
<organism evidence="2 3">
    <name type="scientific">Corynebacterium glucuronolyticum</name>
    <dbReference type="NCBI Taxonomy" id="39791"/>
    <lineage>
        <taxon>Bacteria</taxon>
        <taxon>Bacillati</taxon>
        <taxon>Actinomycetota</taxon>
        <taxon>Actinomycetes</taxon>
        <taxon>Mycobacteriales</taxon>
        <taxon>Corynebacteriaceae</taxon>
        <taxon>Corynebacterium</taxon>
    </lineage>
</organism>
<gene>
    <name evidence="2" type="ORF">I6I10_07340</name>
</gene>
<evidence type="ECO:0000256" key="1">
    <source>
        <dbReference type="SAM" id="MobiDB-lite"/>
    </source>
</evidence>
<accession>A0A7T4EDF7</accession>
<evidence type="ECO:0000313" key="3">
    <source>
        <dbReference type="Proteomes" id="UP000596145"/>
    </source>
</evidence>
<dbReference type="RefSeq" id="WP_084036355.1">
    <property type="nucleotide sequence ID" value="NZ_CP066007.1"/>
</dbReference>
<evidence type="ECO:0000313" key="2">
    <source>
        <dbReference type="EMBL" id="QQB45351.1"/>
    </source>
</evidence>
<reference evidence="2 3" key="1">
    <citation type="submission" date="2020-12" db="EMBL/GenBank/DDBJ databases">
        <title>FDA dAtabase for Regulatory Grade micrObial Sequences (FDA-ARGOS): Supporting development and validation of Infectious Disease Dx tests.</title>
        <authorList>
            <person name="Sproer C."/>
            <person name="Gronow S."/>
            <person name="Severitt S."/>
            <person name="Schroder I."/>
            <person name="Tallon L."/>
            <person name="Sadzewicz L."/>
            <person name="Zhao X."/>
            <person name="Boylan J."/>
            <person name="Ott S."/>
            <person name="Bowen H."/>
            <person name="Vavikolanu K."/>
            <person name="Mehta A."/>
            <person name="Aluvathingal J."/>
            <person name="Nadendla S."/>
            <person name="Lowell S."/>
            <person name="Myers T."/>
            <person name="Yan Y."/>
            <person name="Sichtig H."/>
        </authorList>
    </citation>
    <scope>NUCLEOTIDE SEQUENCE [LARGE SCALE GENOMIC DNA]</scope>
    <source>
        <strain evidence="2 3">FDAARGOS_1053</strain>
    </source>
</reference>
<proteinExistence type="predicted"/>
<sequence>MPRFAPRIGTRPGMTWWARQWELVEMRSTAKVAQVENAIRKPIEQAARSIDPNGAPDEVVALVSSDLRLPVKGQEGQAPRLTGRVSFNEHVKMAVDAIFTGVEFFEQVYDVGSDGRNHLRKLAPRPNLSIRKIHVGADGGLEGITQMGAKGGKDVFIPVDRLVAYRHGERDATWQGTSVFAASRDNWLELMKLTRLNSLVLQRNGMGIPKYKASQLTQPDRVQEELDRGQELAESYAAGAVTAYSLPPGADMPVEGVSGQLPDIQRAMEFHGNQIAISCNATHLNLTGSGGSYALANVQLGEFIQGLQSLSEWIDDIASQHIVADLVHIAFPDYEGPLPLVTSTRIQVQKDLTPGDISQLAAQGVLTKEPNLEGWVRSTFRIPKARELFDALKAKKNLRDAEQAIGVSLSDDAPVPSEESSMQSPARQPVDSLPSGDEILAAYIDRITGRTSTGEVR</sequence>
<dbReference type="EMBL" id="CP066007">
    <property type="protein sequence ID" value="QQB45351.1"/>
    <property type="molecule type" value="Genomic_DNA"/>
</dbReference>
<protein>
    <submittedName>
        <fullName evidence="2">Uncharacterized protein</fullName>
    </submittedName>
</protein>
<dbReference type="AlphaFoldDB" id="A0A7T4EDF7"/>
<dbReference type="GeneID" id="92760518"/>
<dbReference type="Proteomes" id="UP000596145">
    <property type="component" value="Chromosome"/>
</dbReference>
<feature type="region of interest" description="Disordered" evidence="1">
    <location>
        <begin position="405"/>
        <end position="435"/>
    </location>
</feature>
<name>A0A7T4EDF7_9CORY</name>